<proteinExistence type="predicted"/>
<dbReference type="InterPro" id="IPR011009">
    <property type="entry name" value="Kinase-like_dom_sf"/>
</dbReference>
<organism evidence="2">
    <name type="scientific">Vibrio chaetopteri</name>
    <dbReference type="NCBI Taxonomy" id="3016528"/>
    <lineage>
        <taxon>Bacteria</taxon>
        <taxon>Pseudomonadati</taxon>
        <taxon>Pseudomonadota</taxon>
        <taxon>Gammaproteobacteria</taxon>
        <taxon>Vibrionales</taxon>
        <taxon>Vibrionaceae</taxon>
        <taxon>Vibrio</taxon>
    </lineage>
</organism>
<dbReference type="RefSeq" id="WP_353497663.1">
    <property type="nucleotide sequence ID" value="NZ_CP115920.1"/>
</dbReference>
<dbReference type="AlphaFoldDB" id="A0AAU8BJJ2"/>
<evidence type="ECO:0000313" key="2">
    <source>
        <dbReference type="EMBL" id="XCD16380.1"/>
    </source>
</evidence>
<accession>A0AAU8BJJ2</accession>
<sequence length="526" mass="60541">MFLIMSGAYIGQELQSEFGRIPPSFLPLGNKRLFQHQIKLAPPNTKVYLTVPESYVISDTDLTLLAESKVEVLALPDSLKLGESLIAALNLSEHDFNKPLHLLFGDTLFSKLPEGYNFASLSRVEENYHWAIATEDNNHWLQQAQGELEINGSQVINGYFKFSQPRTLLRALSKSNWDFLNGLNQYRQMTDFTSQLSVDWLDFGHVNTYYSSKVNFTTQRAFNNLSITSSWVEKSSIKDIKIAAESNWFAKLPFSLRQYIPQYLGEAHCNGRTSYRLEYLHNTALNELYVFSELPQKVWKRILNESADFLVACREEKAPTSAPYSTLSELFDNKTSQRLDEYCNSRGYSLDQKWHYENESISLNEILSLSNQNLPIDDSEPTLLHGDFCFSNVLYDFRANRIKVIDPRGLTPDGQLSAYGHIYYDIAKLSHSVIGLYDWIIAGYYQVDISNQSISLSIDSNKKEHAIQSYFIHLMHEKFGISEKNIMAMQIQLFLSMLPLHSDDLKRQDAFFANAFRLYMKLKKLK</sequence>
<dbReference type="Gene3D" id="3.90.1200.10">
    <property type="match status" value="1"/>
</dbReference>
<gene>
    <name evidence="2" type="ORF">PG915_02030</name>
</gene>
<dbReference type="InterPro" id="IPR002575">
    <property type="entry name" value="Aminoglycoside_PTrfase"/>
</dbReference>
<evidence type="ECO:0000259" key="1">
    <source>
        <dbReference type="Pfam" id="PF01636"/>
    </source>
</evidence>
<reference evidence="2" key="1">
    <citation type="submission" date="2023-01" db="EMBL/GenBank/DDBJ databases">
        <title>Vibrio sp. CB1-14 genome sequencing.</title>
        <authorList>
            <person name="Otstavnykh N."/>
            <person name="Isaeva M."/>
            <person name="Meleshko D."/>
        </authorList>
    </citation>
    <scope>NUCLEOTIDE SEQUENCE</scope>
    <source>
        <strain evidence="2">CB1-14</strain>
    </source>
</reference>
<dbReference type="SUPFAM" id="SSF56112">
    <property type="entry name" value="Protein kinase-like (PK-like)"/>
    <property type="match status" value="1"/>
</dbReference>
<feature type="domain" description="Aminoglycoside phosphotransferase" evidence="1">
    <location>
        <begin position="247"/>
        <end position="430"/>
    </location>
</feature>
<dbReference type="KEGG" id="vck:PG915_02030"/>
<protein>
    <submittedName>
        <fullName evidence="2">Phosphotransferase</fullName>
    </submittedName>
</protein>
<dbReference type="EMBL" id="CP115920">
    <property type="protein sequence ID" value="XCD16380.1"/>
    <property type="molecule type" value="Genomic_DNA"/>
</dbReference>
<dbReference type="Pfam" id="PF01636">
    <property type="entry name" value="APH"/>
    <property type="match status" value="1"/>
</dbReference>
<name>A0AAU8BJJ2_9VIBR</name>